<keyword evidence="1 2" id="KW-0413">Isomerase</keyword>
<dbReference type="InterPro" id="IPR014710">
    <property type="entry name" value="RmlC-like_jellyroll"/>
</dbReference>
<dbReference type="PANTHER" id="PTHR21047">
    <property type="entry name" value="DTDP-6-DEOXY-D-GLUCOSE-3,5 EPIMERASE"/>
    <property type="match status" value="1"/>
</dbReference>
<dbReference type="SUPFAM" id="SSF51182">
    <property type="entry name" value="RmlC-like cupins"/>
    <property type="match status" value="1"/>
</dbReference>
<dbReference type="InterPro" id="IPR011051">
    <property type="entry name" value="RmlC_Cupin_sf"/>
</dbReference>
<dbReference type="InterPro" id="IPR000888">
    <property type="entry name" value="RmlC-like"/>
</dbReference>
<accession>A0ABU3NU94</accession>
<dbReference type="Proteomes" id="UP001254848">
    <property type="component" value="Unassembled WGS sequence"/>
</dbReference>
<comment type="catalytic activity">
    <reaction evidence="1">
        <text>dTDP-4-dehydro-6-deoxy-alpha-D-glucose = dTDP-4-dehydro-beta-L-rhamnose</text>
        <dbReference type="Rhea" id="RHEA:16969"/>
        <dbReference type="ChEBI" id="CHEBI:57649"/>
        <dbReference type="ChEBI" id="CHEBI:62830"/>
        <dbReference type="EC" id="5.1.3.13"/>
    </reaction>
</comment>
<dbReference type="GO" id="GO:0008830">
    <property type="term" value="F:dTDP-4-dehydrorhamnose 3,5-epimerase activity"/>
    <property type="evidence" value="ECO:0007669"/>
    <property type="project" value="UniProtKB-EC"/>
</dbReference>
<dbReference type="EMBL" id="JAUOZS010000001">
    <property type="protein sequence ID" value="MDT8899717.1"/>
    <property type="molecule type" value="Genomic_DNA"/>
</dbReference>
<dbReference type="RefSeq" id="WP_413778285.1">
    <property type="nucleotide sequence ID" value="NZ_JAUOZS010000001.1"/>
</dbReference>
<evidence type="ECO:0000313" key="2">
    <source>
        <dbReference type="EMBL" id="MDT8899717.1"/>
    </source>
</evidence>
<comment type="pathway">
    <text evidence="1">Carbohydrate biosynthesis; dTDP-L-rhamnose biosynthesis.</text>
</comment>
<comment type="function">
    <text evidence="1">Catalyzes the epimerization of the C3' and C5'positions of dTDP-6-deoxy-D-xylo-4-hexulose, forming dTDP-6-deoxy-L-lyxo-4-hexulose.</text>
</comment>
<comment type="caution">
    <text evidence="2">The sequence shown here is derived from an EMBL/GenBank/DDBJ whole genome shotgun (WGS) entry which is preliminary data.</text>
</comment>
<dbReference type="EC" id="5.1.3.13" evidence="1"/>
<proteinExistence type="inferred from homology"/>
<reference evidence="2 3" key="1">
    <citation type="submission" date="2023-07" db="EMBL/GenBank/DDBJ databases">
        <title>The novel representative of Negativicutes class, Anaeroselena agilis gen. nov. sp. nov.</title>
        <authorList>
            <person name="Prokofeva M.I."/>
            <person name="Elcheninov A.G."/>
            <person name="Klyukina A."/>
            <person name="Kublanov I.V."/>
            <person name="Frolov E.N."/>
            <person name="Podosokorskaya O.A."/>
        </authorList>
    </citation>
    <scope>NUCLEOTIDE SEQUENCE [LARGE SCALE GENOMIC DNA]</scope>
    <source>
        <strain evidence="2 3">4137-cl</strain>
    </source>
</reference>
<dbReference type="PANTHER" id="PTHR21047:SF2">
    <property type="entry name" value="THYMIDINE DIPHOSPHO-4-KETO-RHAMNOSE 3,5-EPIMERASE"/>
    <property type="match status" value="1"/>
</dbReference>
<protein>
    <recommendedName>
        <fullName evidence="1">dTDP-4-dehydrorhamnose 3,5-epimerase</fullName>
        <ecNumber evidence="1">5.1.3.13</ecNumber>
    </recommendedName>
    <alternativeName>
        <fullName evidence="1">Thymidine diphospho-4-keto-rhamnose 3,5-epimerase</fullName>
    </alternativeName>
</protein>
<evidence type="ECO:0000256" key="1">
    <source>
        <dbReference type="RuleBase" id="RU364069"/>
    </source>
</evidence>
<evidence type="ECO:0000313" key="3">
    <source>
        <dbReference type="Proteomes" id="UP001254848"/>
    </source>
</evidence>
<comment type="similarity">
    <text evidence="1">Belongs to the dTDP-4-dehydrorhamnose 3,5-epimerase family.</text>
</comment>
<dbReference type="Pfam" id="PF00908">
    <property type="entry name" value="dTDP_sugar_isom"/>
    <property type="match status" value="1"/>
</dbReference>
<sequence length="185" mass="20941">MQCCETSLPGVRLFKPEAFADKRGFFMETWNASRYSEHGLPTLFAQDNLSFSYRGVLRGLHYQLPNPQAKLVYVLQGSVFDVAVDIRPGSPTFGRWVGITLSAENRWQLYIPEGFAHGFCVLSDTALFAYKCSSLYSPHDEGGVAWNDEDLGIAWPIAEPTLSPKDEKYPRLKDIPLDRLRKYKG</sequence>
<gene>
    <name evidence="2" type="primary">rfbC</name>
    <name evidence="2" type="ORF">Q4T40_00455</name>
</gene>
<name>A0ABU3NU94_9FIRM</name>
<dbReference type="Gene3D" id="2.60.120.10">
    <property type="entry name" value="Jelly Rolls"/>
    <property type="match status" value="1"/>
</dbReference>
<dbReference type="CDD" id="cd00438">
    <property type="entry name" value="cupin_RmlC"/>
    <property type="match status" value="1"/>
</dbReference>
<dbReference type="NCBIfam" id="TIGR01221">
    <property type="entry name" value="rmlC"/>
    <property type="match status" value="1"/>
</dbReference>
<organism evidence="2 3">
    <name type="scientific">Anaeroselena agilis</name>
    <dbReference type="NCBI Taxonomy" id="3063788"/>
    <lineage>
        <taxon>Bacteria</taxon>
        <taxon>Bacillati</taxon>
        <taxon>Bacillota</taxon>
        <taxon>Negativicutes</taxon>
        <taxon>Acetonemataceae</taxon>
        <taxon>Anaeroselena</taxon>
    </lineage>
</organism>
<comment type="subunit">
    <text evidence="1">Homodimer.</text>
</comment>
<keyword evidence="3" id="KW-1185">Reference proteome</keyword>